<dbReference type="AlphaFoldDB" id="A0A1W6A7Z6"/>
<keyword evidence="1" id="KW-1133">Transmembrane helix</keyword>
<name>A0A1W6A7Z6_BACMY</name>
<feature type="transmembrane region" description="Helical" evidence="1">
    <location>
        <begin position="113"/>
        <end position="136"/>
    </location>
</feature>
<evidence type="ECO:0000313" key="2">
    <source>
        <dbReference type="EMBL" id="ARJ21871.1"/>
    </source>
</evidence>
<organism evidence="2 3">
    <name type="scientific">Bacillus mycoides</name>
    <dbReference type="NCBI Taxonomy" id="1405"/>
    <lineage>
        <taxon>Bacteria</taxon>
        <taxon>Bacillati</taxon>
        <taxon>Bacillota</taxon>
        <taxon>Bacilli</taxon>
        <taxon>Bacillales</taxon>
        <taxon>Bacillaceae</taxon>
        <taxon>Bacillus</taxon>
        <taxon>Bacillus cereus group</taxon>
    </lineage>
</organism>
<gene>
    <name evidence="2" type="ORF">B7492_11760</name>
</gene>
<dbReference type="RefSeq" id="WP_085310775.1">
    <property type="nucleotide sequence ID" value="NZ_CP020743.1"/>
</dbReference>
<keyword evidence="1" id="KW-0472">Membrane</keyword>
<feature type="transmembrane region" description="Helical" evidence="1">
    <location>
        <begin position="30"/>
        <end position="46"/>
    </location>
</feature>
<evidence type="ECO:0000256" key="1">
    <source>
        <dbReference type="SAM" id="Phobius"/>
    </source>
</evidence>
<reference evidence="2 3" key="1">
    <citation type="submission" date="2017-04" db="EMBL/GenBank/DDBJ databases">
        <title>The Characteristic of a Fine Plant Growth-Promoting Rhizobacteria Bacillus mycoides Gnyt1 and its Whole Genome Sequencing Analysis.</title>
        <authorList>
            <person name="Li J.H."/>
            <person name="Yao T."/>
        </authorList>
    </citation>
    <scope>NUCLEOTIDE SEQUENCE [LARGE SCALE GENOMIC DNA]</scope>
    <source>
        <strain evidence="2 3">Gnyt1</strain>
    </source>
</reference>
<feature type="transmembrane region" description="Helical" evidence="1">
    <location>
        <begin position="52"/>
        <end position="71"/>
    </location>
</feature>
<protein>
    <submittedName>
        <fullName evidence="2">Uncharacterized protein</fullName>
    </submittedName>
</protein>
<proteinExistence type="predicted"/>
<dbReference type="Proteomes" id="UP000192932">
    <property type="component" value="Chromosome"/>
</dbReference>
<evidence type="ECO:0000313" key="3">
    <source>
        <dbReference type="Proteomes" id="UP000192932"/>
    </source>
</evidence>
<dbReference type="EMBL" id="CP020743">
    <property type="protein sequence ID" value="ARJ21871.1"/>
    <property type="molecule type" value="Genomic_DNA"/>
</dbReference>
<keyword evidence="1" id="KW-0812">Transmembrane</keyword>
<sequence>MKNQDYLEKIMIEEVKIIQDIIKRMSSNSFIIKGWTITLVVGSLLFKGEKIQFFISFIPLIMFWFLDAYFLRQERLYRKLYEWVIKERLETDQFLLSMDTDRFRMEVPSRLQIMFSSTLIYFYALIGLLTAVYLVYLN</sequence>
<accession>A0A1W6A7Z6</accession>